<dbReference type="GO" id="GO:0005829">
    <property type="term" value="C:cytosol"/>
    <property type="evidence" value="ECO:0007669"/>
    <property type="project" value="TreeGrafter"/>
</dbReference>
<dbReference type="EMBL" id="DS995703">
    <property type="protein sequence ID" value="EEQ30811.1"/>
    <property type="molecule type" value="Genomic_DNA"/>
</dbReference>
<feature type="domain" description="Hikeshi-like N-terminal" evidence="2">
    <location>
        <begin position="5"/>
        <end position="156"/>
    </location>
</feature>
<dbReference type="InterPro" id="IPR048364">
    <property type="entry name" value="Hikeshi-like_C"/>
</dbReference>
<organism evidence="4 5">
    <name type="scientific">Arthroderma otae (strain ATCC MYA-4605 / CBS 113480)</name>
    <name type="common">Microsporum canis</name>
    <dbReference type="NCBI Taxonomy" id="554155"/>
    <lineage>
        <taxon>Eukaryota</taxon>
        <taxon>Fungi</taxon>
        <taxon>Dikarya</taxon>
        <taxon>Ascomycota</taxon>
        <taxon>Pezizomycotina</taxon>
        <taxon>Eurotiomycetes</taxon>
        <taxon>Eurotiomycetidae</taxon>
        <taxon>Onygenales</taxon>
        <taxon>Arthrodermataceae</taxon>
        <taxon>Microsporum</taxon>
    </lineage>
</organism>
<reference evidence="5" key="1">
    <citation type="journal article" date="2012" name="MBio">
        <title>Comparative genome analysis of Trichophyton rubrum and related dermatophytes reveals candidate genes involved in infection.</title>
        <authorList>
            <person name="Martinez D.A."/>
            <person name="Oliver B.G."/>
            <person name="Graeser Y."/>
            <person name="Goldberg J.M."/>
            <person name="Li W."/>
            <person name="Martinez-Rossi N.M."/>
            <person name="Monod M."/>
            <person name="Shelest E."/>
            <person name="Barton R.C."/>
            <person name="Birch E."/>
            <person name="Brakhage A.A."/>
            <person name="Chen Z."/>
            <person name="Gurr S.J."/>
            <person name="Heiman D."/>
            <person name="Heitman J."/>
            <person name="Kosti I."/>
            <person name="Rossi A."/>
            <person name="Saif S."/>
            <person name="Samalova M."/>
            <person name="Saunders C.W."/>
            <person name="Shea T."/>
            <person name="Summerbell R.C."/>
            <person name="Xu J."/>
            <person name="Young S."/>
            <person name="Zeng Q."/>
            <person name="Birren B.W."/>
            <person name="Cuomo C.A."/>
            <person name="White T.C."/>
        </authorList>
    </citation>
    <scope>NUCLEOTIDE SEQUENCE [LARGE SCALE GENOMIC DNA]</scope>
    <source>
        <strain evidence="5">ATCC MYA-4605 / CBS 113480</strain>
    </source>
</reference>
<dbReference type="PANTHER" id="PTHR12925">
    <property type="entry name" value="HIKESHI FAMILY MEMBER"/>
    <property type="match status" value="1"/>
</dbReference>
<dbReference type="OrthoDB" id="10248398at2759"/>
<dbReference type="AlphaFoldDB" id="C5FM89"/>
<dbReference type="GO" id="GO:0005634">
    <property type="term" value="C:nucleus"/>
    <property type="evidence" value="ECO:0007669"/>
    <property type="project" value="TreeGrafter"/>
</dbReference>
<dbReference type="STRING" id="554155.C5FM89"/>
<evidence type="ECO:0000313" key="4">
    <source>
        <dbReference type="EMBL" id="EEQ30811.1"/>
    </source>
</evidence>
<keyword evidence="5" id="KW-1185">Reference proteome</keyword>
<dbReference type="RefSeq" id="XP_002848124.1">
    <property type="nucleotide sequence ID" value="XM_002848078.1"/>
</dbReference>
<dbReference type="OMA" id="WWAKFER"/>
<gene>
    <name evidence="4" type="ORF">MCYG_03630</name>
</gene>
<dbReference type="GeneID" id="9229448"/>
<accession>C5FM89</accession>
<name>C5FM89_ARTOC</name>
<dbReference type="VEuPathDB" id="FungiDB:MCYG_03630"/>
<dbReference type="Proteomes" id="UP000002035">
    <property type="component" value="Unassembled WGS sequence"/>
</dbReference>
<protein>
    <submittedName>
        <fullName evidence="4">DUF775 domain-containing protein</fullName>
    </submittedName>
</protein>
<dbReference type="GO" id="GO:0006606">
    <property type="term" value="P:protein import into nucleus"/>
    <property type="evidence" value="ECO:0007669"/>
    <property type="project" value="TreeGrafter"/>
</dbReference>
<dbReference type="InterPro" id="IPR031318">
    <property type="entry name" value="OPI10"/>
</dbReference>
<dbReference type="GO" id="GO:0061608">
    <property type="term" value="F:nuclear import signal receptor activity"/>
    <property type="evidence" value="ECO:0007669"/>
    <property type="project" value="TreeGrafter"/>
</dbReference>
<dbReference type="eggNOG" id="KOG4067">
    <property type="taxonomic scope" value="Eukaryota"/>
</dbReference>
<dbReference type="HOGENOM" id="CLU_084839_1_1_1"/>
<evidence type="ECO:0000313" key="5">
    <source>
        <dbReference type="Proteomes" id="UP000002035"/>
    </source>
</evidence>
<dbReference type="PANTHER" id="PTHR12925:SF0">
    <property type="entry name" value="PROTEIN HIKESHI"/>
    <property type="match status" value="1"/>
</dbReference>
<evidence type="ECO:0000256" key="1">
    <source>
        <dbReference type="ARBA" id="ARBA00006623"/>
    </source>
</evidence>
<evidence type="ECO:0000259" key="2">
    <source>
        <dbReference type="Pfam" id="PF05603"/>
    </source>
</evidence>
<dbReference type="InterPro" id="IPR008493">
    <property type="entry name" value="Hikeshi-like_N"/>
</dbReference>
<dbReference type="Pfam" id="PF21057">
    <property type="entry name" value="Hikeshi-like_C"/>
    <property type="match status" value="1"/>
</dbReference>
<sequence>MFSVVLPGRPCLTEAVPIQPDPNTPPTNFAFTFPAAPKFSHIVVFLLPGVTLPPDAAAAVYIQFPNQPSTTALGNGQQQQPEFRFLGAIANEKPSAIFKVNIPGSQRPMTEAEQENEMMDEGSANINAANPNSTITLGISIESTQVIREKLATLQQPQVQSSGMELVKRTGQSAVSTKVLAQRIIGNAFNFLASFAASDPRAQGEEVVPLKSFRDWWAKFERRIEADPGFLEREGS</sequence>
<comment type="similarity">
    <text evidence="1">Belongs to the OPI10 family.</text>
</comment>
<feature type="domain" description="Hikeshi-like C-terminal" evidence="3">
    <location>
        <begin position="176"/>
        <end position="233"/>
    </location>
</feature>
<evidence type="ECO:0000259" key="3">
    <source>
        <dbReference type="Pfam" id="PF21057"/>
    </source>
</evidence>
<dbReference type="Pfam" id="PF05603">
    <property type="entry name" value="Hikeshi-like_N"/>
    <property type="match status" value="1"/>
</dbReference>
<proteinExistence type="inferred from homology"/>